<accession>A0AC35TQV7</accession>
<dbReference type="Proteomes" id="UP000095286">
    <property type="component" value="Unplaced"/>
</dbReference>
<reference evidence="2" key="1">
    <citation type="submission" date="2016-11" db="UniProtKB">
        <authorList>
            <consortium name="WormBaseParasite"/>
        </authorList>
    </citation>
    <scope>IDENTIFICATION</scope>
    <source>
        <strain evidence="2">KR3021</strain>
    </source>
</reference>
<organism evidence="1 2">
    <name type="scientific">Rhabditophanes sp. KR3021</name>
    <dbReference type="NCBI Taxonomy" id="114890"/>
    <lineage>
        <taxon>Eukaryota</taxon>
        <taxon>Metazoa</taxon>
        <taxon>Ecdysozoa</taxon>
        <taxon>Nematoda</taxon>
        <taxon>Chromadorea</taxon>
        <taxon>Rhabditida</taxon>
        <taxon>Tylenchina</taxon>
        <taxon>Panagrolaimomorpha</taxon>
        <taxon>Strongyloidoidea</taxon>
        <taxon>Alloionematidae</taxon>
        <taxon>Rhabditophanes</taxon>
    </lineage>
</organism>
<sequence length="840" mass="97080">MDEDEAIGFSEAYLDYTGVGGNGGDQADFNARGVAPAELKLHQPEMLKLFNEVNMFDASAPMNWFLRENNLDSNALWIKAQLEEKMEKMENLHKIAVLKKAAEGANISLIKPVGRRTYFESVGKDLLRYPPTDKSEWMGIAAGEHDDRRYIRMFSAEEMKKSVPMDNYSFEKEPKYKSFLKAYKDFHEAESQGGKQEKKVPSGSAEFVEGELTQTLSEKYGKIRKFADLISDHAGNRIALNWLHMWNHCVFKKKNFVAPDQVSWNERGLYDYEKTDLMRPNKKIMGIFGPVGCCKTTLAKTITALAGYNCIHISVSENIAVEELKVKIERALSNTSLSHFLGNRSDDTQNVAPKPNCIVLDDIDCASQEILNYLIKLTKQTGDKTLKRPIIVVGSKLFSMGFKELRNHMAAVKLNTPFQQTLENRLRYICIQEDFDVDKKYLSDLMSECYFDIRRCLNNLYLIFAGSKQHSFDTHIETSNDMPIFAIWDKIFLINRHFTREGQVCSLEQRHDNIENVINSSDYADRIVFGLFMNKHICPNDSPHANYLMMKQLTSIQYFQDSAQKNQHYSLIRYRNAMITGLHSLFAFRKASQGRRFKYDFNGPSFFKPSYETTMLFHTFALNPDNRDWSTMDYMNDLMPYLYWLINPAVKLMTITLLGDDDLRKIQTATNILKQLGINIKEANRTHETQNKALANHDEKSIYYDPDPRKLAFFIEDPMLKSRLSPTIKTMILQNMNILKVFALNQDKKEKEKAKYSYMSSDAMKEKVDGISGMFSNKFRFTWSQPVKKARVCFGDANEPLIYEYWNDDDDANDENEQSKLGEKMSPQMYHDRTILTGFF</sequence>
<dbReference type="WBParaSite" id="RSKR_0000333300.1">
    <property type="protein sequence ID" value="RSKR_0000333300.1"/>
    <property type="gene ID" value="RSKR_0000333300"/>
</dbReference>
<name>A0AC35TQV7_9BILA</name>
<evidence type="ECO:0000313" key="1">
    <source>
        <dbReference type="Proteomes" id="UP000095286"/>
    </source>
</evidence>
<proteinExistence type="predicted"/>
<protein>
    <submittedName>
        <fullName evidence="2">ATPase_AAA_core domain-containing protein</fullName>
    </submittedName>
</protein>
<evidence type="ECO:0000313" key="2">
    <source>
        <dbReference type="WBParaSite" id="RSKR_0000333300.1"/>
    </source>
</evidence>